<dbReference type="Gene3D" id="2.60.120.330">
    <property type="entry name" value="B-lactam Antibiotic, Isopenicillin N Synthase, Chain"/>
    <property type="match status" value="1"/>
</dbReference>
<comment type="caution">
    <text evidence="6">The sequence shown here is derived from an EMBL/GenBank/DDBJ whole genome shotgun (WGS) entry which is preliminary data.</text>
</comment>
<protein>
    <submittedName>
        <fullName evidence="6">Isopenicillin N synthase family oxygenase</fullName>
    </submittedName>
</protein>
<proteinExistence type="inferred from homology"/>
<dbReference type="PROSITE" id="PS51471">
    <property type="entry name" value="FE2OG_OXY"/>
    <property type="match status" value="1"/>
</dbReference>
<keyword evidence="3" id="KW-0560">Oxidoreductase</keyword>
<comment type="pathway">
    <text evidence="1">Antibiotic biosynthesis.</text>
</comment>
<dbReference type="InterPro" id="IPR044861">
    <property type="entry name" value="IPNS-like_FE2OG_OXY"/>
</dbReference>
<evidence type="ECO:0000256" key="2">
    <source>
        <dbReference type="ARBA" id="ARBA00023194"/>
    </source>
</evidence>
<reference evidence="6" key="1">
    <citation type="submission" date="2020-07" db="EMBL/GenBank/DDBJ databases">
        <authorList>
            <person name="Pettersson B.M.F."/>
            <person name="Behra P.R.K."/>
            <person name="Ramesh M."/>
            <person name="Das S."/>
            <person name="Dasgupta S."/>
            <person name="Kirsebom L.A."/>
        </authorList>
    </citation>
    <scope>NUCLEOTIDE SEQUENCE</scope>
    <source>
        <strain evidence="6">DSM 44242</strain>
    </source>
</reference>
<evidence type="ECO:0000256" key="1">
    <source>
        <dbReference type="ARBA" id="ARBA00004792"/>
    </source>
</evidence>
<sequence length="385" mass="42060">MGGTRNRCGRQADSGQRQALGRRTKRRDSGSVSGSASSLAAFNSVPVIDISGLRSEQREERERVAAEIGTAAREVGFFYISGSGIDESAFERMLAATKEFFALPLEEKMRSYIGLSRCHRGYVPVGEEGLESDNPPDLKEAFDTALDLPGDDPDHLAGNPMLGPNTWPDLPGFAEAVTAYYQAVIDVGRQLLWAFAVALGEDPEVFSRHATKTPSQLRLMHYPFNPDAKDAQGIGAHTDYECFTLLKPTAPGLEVLNGAGEWIDVPPVDGTFVVNIGDLLELWTNGTFVATSHRVRRVSQERYSFPLFFNVDYHTEVKPLPRFVAGDGPQRPALRAGEHLFAQTAQTFAYLRRRMQAGELVLPDGSLATGQFGRQAELGVGTPVS</sequence>
<dbReference type="PANTHER" id="PTHR47990">
    <property type="entry name" value="2-OXOGLUTARATE (2OG) AND FE(II)-DEPENDENT OXYGENASE SUPERFAMILY PROTEIN-RELATED"/>
    <property type="match status" value="1"/>
</dbReference>
<dbReference type="PRINTS" id="PR00682">
    <property type="entry name" value="IPNSYNTHASE"/>
</dbReference>
<keyword evidence="2" id="KW-0045">Antibiotic biosynthesis</keyword>
<dbReference type="AlphaFoldDB" id="A0AAW5T3V3"/>
<name>A0AAW5T3V3_9MYCO</name>
<dbReference type="InterPro" id="IPR027443">
    <property type="entry name" value="IPNS-like_sf"/>
</dbReference>
<keyword evidence="3" id="KW-0408">Iron</keyword>
<accession>A0AAW5T3V3</accession>
<dbReference type="GO" id="GO:0016491">
    <property type="term" value="F:oxidoreductase activity"/>
    <property type="evidence" value="ECO:0007669"/>
    <property type="project" value="UniProtKB-KW"/>
</dbReference>
<evidence type="ECO:0000259" key="5">
    <source>
        <dbReference type="PROSITE" id="PS51471"/>
    </source>
</evidence>
<dbReference type="Pfam" id="PF14226">
    <property type="entry name" value="DIOX_N"/>
    <property type="match status" value="1"/>
</dbReference>
<feature type="region of interest" description="Disordered" evidence="4">
    <location>
        <begin position="1"/>
        <end position="37"/>
    </location>
</feature>
<gene>
    <name evidence="6" type="ORF">H5P34_17010</name>
</gene>
<evidence type="ECO:0000313" key="7">
    <source>
        <dbReference type="Proteomes" id="UP001141659"/>
    </source>
</evidence>
<dbReference type="GO" id="GO:0017000">
    <property type="term" value="P:antibiotic biosynthetic process"/>
    <property type="evidence" value="ECO:0007669"/>
    <property type="project" value="UniProtKB-KW"/>
</dbReference>
<dbReference type="SUPFAM" id="SSF51197">
    <property type="entry name" value="Clavaminate synthase-like"/>
    <property type="match status" value="1"/>
</dbReference>
<reference evidence="6" key="2">
    <citation type="journal article" date="2022" name="BMC Genomics">
        <title>Comparative genome analysis of mycobacteria focusing on tRNA and non-coding RNA.</title>
        <authorList>
            <person name="Behra P.R.K."/>
            <person name="Pettersson B.M.F."/>
            <person name="Ramesh M."/>
            <person name="Das S."/>
            <person name="Dasgupta S."/>
            <person name="Kirsebom L.A."/>
        </authorList>
    </citation>
    <scope>NUCLEOTIDE SEQUENCE</scope>
    <source>
        <strain evidence="6">DSM 44242</strain>
    </source>
</reference>
<comment type="similarity">
    <text evidence="3">Belongs to the iron/ascorbate-dependent oxidoreductase family.</text>
</comment>
<dbReference type="InterPro" id="IPR050231">
    <property type="entry name" value="Iron_ascorbate_oxido_reductase"/>
</dbReference>
<dbReference type="InterPro" id="IPR005123">
    <property type="entry name" value="Oxoglu/Fe-dep_dioxygenase_dom"/>
</dbReference>
<dbReference type="Proteomes" id="UP001141659">
    <property type="component" value="Unassembled WGS sequence"/>
</dbReference>
<evidence type="ECO:0000313" key="6">
    <source>
        <dbReference type="EMBL" id="MCV7389761.1"/>
    </source>
</evidence>
<organism evidence="6 7">
    <name type="scientific">Mycolicibacterium porcinum</name>
    <dbReference type="NCBI Taxonomy" id="39693"/>
    <lineage>
        <taxon>Bacteria</taxon>
        <taxon>Bacillati</taxon>
        <taxon>Actinomycetota</taxon>
        <taxon>Actinomycetes</taxon>
        <taxon>Mycobacteriales</taxon>
        <taxon>Mycobacteriaceae</taxon>
        <taxon>Mycolicibacterium</taxon>
    </lineage>
</organism>
<dbReference type="InterPro" id="IPR026992">
    <property type="entry name" value="DIOX_N"/>
</dbReference>
<evidence type="ECO:0000256" key="3">
    <source>
        <dbReference type="RuleBase" id="RU003682"/>
    </source>
</evidence>
<keyword evidence="3" id="KW-0479">Metal-binding</keyword>
<dbReference type="Pfam" id="PF03171">
    <property type="entry name" value="2OG-FeII_Oxy"/>
    <property type="match status" value="1"/>
</dbReference>
<feature type="domain" description="Fe2OG dioxygenase" evidence="5">
    <location>
        <begin position="213"/>
        <end position="311"/>
    </location>
</feature>
<dbReference type="GO" id="GO:0046872">
    <property type="term" value="F:metal ion binding"/>
    <property type="evidence" value="ECO:0007669"/>
    <property type="project" value="UniProtKB-KW"/>
</dbReference>
<dbReference type="EMBL" id="JACKVC010000016">
    <property type="protein sequence ID" value="MCV7389761.1"/>
    <property type="molecule type" value="Genomic_DNA"/>
</dbReference>
<evidence type="ECO:0000256" key="4">
    <source>
        <dbReference type="SAM" id="MobiDB-lite"/>
    </source>
</evidence>